<keyword evidence="9" id="KW-0808">Transferase</keyword>
<dbReference type="InterPro" id="IPR036397">
    <property type="entry name" value="RNaseH_sf"/>
</dbReference>
<keyword evidence="4" id="KW-0255">Endonuclease</keyword>
<evidence type="ECO:0000256" key="2">
    <source>
        <dbReference type="ARBA" id="ARBA00022722"/>
    </source>
</evidence>
<dbReference type="PANTHER" id="PTHR42648">
    <property type="entry name" value="TRANSPOSASE, PUTATIVE-RELATED"/>
    <property type="match status" value="1"/>
</dbReference>
<organism evidence="11 12">
    <name type="scientific">Austropuccinia psidii MF-1</name>
    <dbReference type="NCBI Taxonomy" id="1389203"/>
    <lineage>
        <taxon>Eukaryota</taxon>
        <taxon>Fungi</taxon>
        <taxon>Dikarya</taxon>
        <taxon>Basidiomycota</taxon>
        <taxon>Pucciniomycotina</taxon>
        <taxon>Pucciniomycetes</taxon>
        <taxon>Pucciniales</taxon>
        <taxon>Sphaerophragmiaceae</taxon>
        <taxon>Austropuccinia</taxon>
    </lineage>
</organism>
<name>A0A9Q3CLW8_9BASI</name>
<keyword evidence="6" id="KW-0460">Magnesium</keyword>
<protein>
    <recommendedName>
        <fullName evidence="13">Integrase catalytic domain-containing protein</fullName>
    </recommendedName>
</protein>
<evidence type="ECO:0000256" key="6">
    <source>
        <dbReference type="ARBA" id="ARBA00022842"/>
    </source>
</evidence>
<evidence type="ECO:0008006" key="13">
    <source>
        <dbReference type="Google" id="ProtNLM"/>
    </source>
</evidence>
<dbReference type="SUPFAM" id="SSF53098">
    <property type="entry name" value="Ribonuclease H-like"/>
    <property type="match status" value="1"/>
</dbReference>
<evidence type="ECO:0000256" key="4">
    <source>
        <dbReference type="ARBA" id="ARBA00022759"/>
    </source>
</evidence>
<dbReference type="AlphaFoldDB" id="A0A9Q3CLW8"/>
<keyword evidence="12" id="KW-1185">Reference proteome</keyword>
<keyword evidence="3" id="KW-0479">Metal-binding</keyword>
<sequence>MIIEHEKPKNLLTQIKDIPWHERLGHPNRNILKILSLPTTTKKCVVCDLNKSQRLPFTHHFEPVINVLDCLHMDLVGPITPPSISQCQFFLTITNQASLYKMVRFLKNKSECFEKFERIKKKIEVKQERKIKRIVSDQGGEFLNQQQSVESYTRLLQLKHHNTKNMQKEQTKHY</sequence>
<dbReference type="GO" id="GO:0015074">
    <property type="term" value="P:DNA integration"/>
    <property type="evidence" value="ECO:0007669"/>
    <property type="project" value="UniProtKB-KW"/>
</dbReference>
<keyword evidence="9" id="KW-0239">DNA-directed DNA polymerase</keyword>
<evidence type="ECO:0000313" key="11">
    <source>
        <dbReference type="EMBL" id="MBW0487486.1"/>
    </source>
</evidence>
<evidence type="ECO:0000256" key="8">
    <source>
        <dbReference type="ARBA" id="ARBA00022918"/>
    </source>
</evidence>
<dbReference type="GO" id="GO:0046872">
    <property type="term" value="F:metal ion binding"/>
    <property type="evidence" value="ECO:0007669"/>
    <property type="project" value="UniProtKB-KW"/>
</dbReference>
<keyword evidence="8" id="KW-0695">RNA-directed DNA polymerase</keyword>
<dbReference type="GO" id="GO:0006310">
    <property type="term" value="P:DNA recombination"/>
    <property type="evidence" value="ECO:0007669"/>
    <property type="project" value="UniProtKB-KW"/>
</dbReference>
<evidence type="ECO:0000256" key="9">
    <source>
        <dbReference type="ARBA" id="ARBA00022932"/>
    </source>
</evidence>
<gene>
    <name evidence="11" type="ORF">O181_027201</name>
</gene>
<evidence type="ECO:0000256" key="7">
    <source>
        <dbReference type="ARBA" id="ARBA00022908"/>
    </source>
</evidence>
<dbReference type="GO" id="GO:0003887">
    <property type="term" value="F:DNA-directed DNA polymerase activity"/>
    <property type="evidence" value="ECO:0007669"/>
    <property type="project" value="UniProtKB-KW"/>
</dbReference>
<dbReference type="GO" id="GO:0003964">
    <property type="term" value="F:RNA-directed DNA polymerase activity"/>
    <property type="evidence" value="ECO:0007669"/>
    <property type="project" value="UniProtKB-KW"/>
</dbReference>
<dbReference type="InterPro" id="IPR039537">
    <property type="entry name" value="Retrotran_Ty1/copia-like"/>
</dbReference>
<dbReference type="OrthoDB" id="2783063at2759"/>
<keyword evidence="7" id="KW-0229">DNA integration</keyword>
<comment type="caution">
    <text evidence="11">The sequence shown here is derived from an EMBL/GenBank/DDBJ whole genome shotgun (WGS) entry which is preliminary data.</text>
</comment>
<dbReference type="GO" id="GO:0003676">
    <property type="term" value="F:nucleic acid binding"/>
    <property type="evidence" value="ECO:0007669"/>
    <property type="project" value="InterPro"/>
</dbReference>
<dbReference type="GO" id="GO:0004519">
    <property type="term" value="F:endonuclease activity"/>
    <property type="evidence" value="ECO:0007669"/>
    <property type="project" value="UniProtKB-KW"/>
</dbReference>
<keyword evidence="5" id="KW-0378">Hydrolase</keyword>
<evidence type="ECO:0000313" key="12">
    <source>
        <dbReference type="Proteomes" id="UP000765509"/>
    </source>
</evidence>
<dbReference type="Gene3D" id="3.30.420.10">
    <property type="entry name" value="Ribonuclease H-like superfamily/Ribonuclease H"/>
    <property type="match status" value="1"/>
</dbReference>
<dbReference type="PANTHER" id="PTHR42648:SF11">
    <property type="entry name" value="TRANSPOSON TY4-P GAG-POL POLYPROTEIN"/>
    <property type="match status" value="1"/>
</dbReference>
<accession>A0A9Q3CLW8</accession>
<dbReference type="InterPro" id="IPR012337">
    <property type="entry name" value="RNaseH-like_sf"/>
</dbReference>
<evidence type="ECO:0000256" key="5">
    <source>
        <dbReference type="ARBA" id="ARBA00022801"/>
    </source>
</evidence>
<dbReference type="GO" id="GO:0016787">
    <property type="term" value="F:hydrolase activity"/>
    <property type="evidence" value="ECO:0007669"/>
    <property type="project" value="UniProtKB-KW"/>
</dbReference>
<evidence type="ECO:0000256" key="3">
    <source>
        <dbReference type="ARBA" id="ARBA00022723"/>
    </source>
</evidence>
<dbReference type="EMBL" id="AVOT02009155">
    <property type="protein sequence ID" value="MBW0487486.1"/>
    <property type="molecule type" value="Genomic_DNA"/>
</dbReference>
<evidence type="ECO:0000256" key="10">
    <source>
        <dbReference type="ARBA" id="ARBA00023172"/>
    </source>
</evidence>
<evidence type="ECO:0000256" key="1">
    <source>
        <dbReference type="ARBA" id="ARBA00022695"/>
    </source>
</evidence>
<keyword evidence="10" id="KW-0233">DNA recombination</keyword>
<dbReference type="Proteomes" id="UP000765509">
    <property type="component" value="Unassembled WGS sequence"/>
</dbReference>
<keyword evidence="2" id="KW-0540">Nuclease</keyword>
<keyword evidence="1" id="KW-0548">Nucleotidyltransferase</keyword>
<proteinExistence type="predicted"/>
<reference evidence="11" key="1">
    <citation type="submission" date="2021-03" db="EMBL/GenBank/DDBJ databases">
        <title>Draft genome sequence of rust myrtle Austropuccinia psidii MF-1, a brazilian biotype.</title>
        <authorList>
            <person name="Quecine M.C."/>
            <person name="Pachon D.M.R."/>
            <person name="Bonatelli M.L."/>
            <person name="Correr F.H."/>
            <person name="Franceschini L.M."/>
            <person name="Leite T.F."/>
            <person name="Margarido G.R.A."/>
            <person name="Almeida C.A."/>
            <person name="Ferrarezi J.A."/>
            <person name="Labate C.A."/>
        </authorList>
    </citation>
    <scope>NUCLEOTIDE SEQUENCE</scope>
    <source>
        <strain evidence="11">MF-1</strain>
    </source>
</reference>